<feature type="region of interest" description="Disordered" evidence="1">
    <location>
        <begin position="115"/>
        <end position="179"/>
    </location>
</feature>
<name>A0A4U0U018_9PEZI</name>
<reference evidence="2 3" key="1">
    <citation type="submission" date="2017-03" db="EMBL/GenBank/DDBJ databases">
        <title>Genomes of endolithic fungi from Antarctica.</title>
        <authorList>
            <person name="Coleine C."/>
            <person name="Masonjones S."/>
            <person name="Stajich J.E."/>
        </authorList>
    </citation>
    <scope>NUCLEOTIDE SEQUENCE [LARGE SCALE GENOMIC DNA]</scope>
    <source>
        <strain evidence="2 3">CCFEE 6315</strain>
    </source>
</reference>
<keyword evidence="3" id="KW-1185">Reference proteome</keyword>
<accession>A0A4U0U018</accession>
<feature type="compositionally biased region" description="Low complexity" evidence="1">
    <location>
        <begin position="84"/>
        <end position="95"/>
    </location>
</feature>
<organism evidence="2 3">
    <name type="scientific">Salinomyces thailandicus</name>
    <dbReference type="NCBI Taxonomy" id="706561"/>
    <lineage>
        <taxon>Eukaryota</taxon>
        <taxon>Fungi</taxon>
        <taxon>Dikarya</taxon>
        <taxon>Ascomycota</taxon>
        <taxon>Pezizomycotina</taxon>
        <taxon>Dothideomycetes</taxon>
        <taxon>Dothideomycetidae</taxon>
        <taxon>Mycosphaerellales</taxon>
        <taxon>Teratosphaeriaceae</taxon>
        <taxon>Salinomyces</taxon>
    </lineage>
</organism>
<dbReference type="InterPro" id="IPR053203">
    <property type="entry name" value="Cisplatin_resist-associated"/>
</dbReference>
<protein>
    <submittedName>
        <fullName evidence="2">Uncharacterized protein</fullName>
    </submittedName>
</protein>
<sequence length="179" mass="18646">MGSKDPIHSTGRGGTSSSPSTTTNTTTTVPSQSTNLSQNPGAGNIGPDPNTYTDSSITREAPVGESPRPEFSTGRGGAGNVIQTPNTPATATENTSAISEEIVPETAMRAQTPEYDNFHTGRGGQGNVHRERFGGHSSKKEEEGAGKESLMEKAKHAMGMDQKKKGEGESPLKKETGSS</sequence>
<dbReference type="InterPro" id="IPR022024">
    <property type="entry name" value="DUF3602"/>
</dbReference>
<feature type="compositionally biased region" description="Basic and acidic residues" evidence="1">
    <location>
        <begin position="161"/>
        <end position="179"/>
    </location>
</feature>
<dbReference type="EMBL" id="NAJL01000019">
    <property type="protein sequence ID" value="TKA28221.1"/>
    <property type="molecule type" value="Genomic_DNA"/>
</dbReference>
<gene>
    <name evidence="2" type="ORF">B0A50_04193</name>
</gene>
<dbReference type="PANTHER" id="PTHR34693:SF3">
    <property type="match status" value="1"/>
</dbReference>
<dbReference type="PANTHER" id="PTHR34693">
    <property type="entry name" value="PROTEIN PAR32"/>
    <property type="match status" value="1"/>
</dbReference>
<dbReference type="Proteomes" id="UP000308549">
    <property type="component" value="Unassembled WGS sequence"/>
</dbReference>
<evidence type="ECO:0000313" key="2">
    <source>
        <dbReference type="EMBL" id="TKA28221.1"/>
    </source>
</evidence>
<comment type="caution">
    <text evidence="2">The sequence shown here is derived from an EMBL/GenBank/DDBJ whole genome shotgun (WGS) entry which is preliminary data.</text>
</comment>
<proteinExistence type="predicted"/>
<dbReference type="AlphaFoldDB" id="A0A4U0U018"/>
<evidence type="ECO:0000313" key="3">
    <source>
        <dbReference type="Proteomes" id="UP000308549"/>
    </source>
</evidence>
<feature type="compositionally biased region" description="Basic and acidic residues" evidence="1">
    <location>
        <begin position="128"/>
        <end position="155"/>
    </location>
</feature>
<dbReference type="OrthoDB" id="2537432at2759"/>
<dbReference type="Pfam" id="PF12223">
    <property type="entry name" value="DUF3602"/>
    <property type="match status" value="1"/>
</dbReference>
<feature type="region of interest" description="Disordered" evidence="1">
    <location>
        <begin position="1"/>
        <end position="101"/>
    </location>
</feature>
<feature type="compositionally biased region" description="Low complexity" evidence="1">
    <location>
        <begin position="15"/>
        <end position="34"/>
    </location>
</feature>
<evidence type="ECO:0000256" key="1">
    <source>
        <dbReference type="SAM" id="MobiDB-lite"/>
    </source>
</evidence>